<dbReference type="InterPro" id="IPR026983">
    <property type="entry name" value="DHC"/>
</dbReference>
<dbReference type="GO" id="GO:0005858">
    <property type="term" value="C:axonemal dynein complex"/>
    <property type="evidence" value="ECO:0007669"/>
    <property type="project" value="UniProtKB-ARBA"/>
</dbReference>
<dbReference type="GO" id="GO:0008569">
    <property type="term" value="F:minus-end-directed microtubule motor activity"/>
    <property type="evidence" value="ECO:0007669"/>
    <property type="project" value="InterPro"/>
</dbReference>
<dbReference type="Gene3D" id="1.20.920.20">
    <property type="match status" value="1"/>
</dbReference>
<dbReference type="InterPro" id="IPR024317">
    <property type="entry name" value="Dynein_heavy_chain_D4_dom"/>
</dbReference>
<dbReference type="Proteomes" id="UP000290572">
    <property type="component" value="Unassembled WGS sequence"/>
</dbReference>
<feature type="region of interest" description="Disordered" evidence="17">
    <location>
        <begin position="5364"/>
        <end position="5550"/>
    </location>
</feature>
<evidence type="ECO:0000313" key="19">
    <source>
        <dbReference type="EMBL" id="RXN23555.1"/>
    </source>
</evidence>
<dbReference type="InterPro" id="IPR042222">
    <property type="entry name" value="Dynein_2_N"/>
</dbReference>
<dbReference type="PROSITE" id="PS50088">
    <property type="entry name" value="ANK_REPEAT"/>
    <property type="match status" value="6"/>
</dbReference>
<evidence type="ECO:0000256" key="1">
    <source>
        <dbReference type="ARBA" id="ARBA00004430"/>
    </source>
</evidence>
<feature type="compositionally biased region" description="Polar residues" evidence="17">
    <location>
        <begin position="4342"/>
        <end position="4360"/>
    </location>
</feature>
<dbReference type="Pfam" id="PF24630">
    <property type="entry name" value="PIN_TASOR"/>
    <property type="match status" value="1"/>
</dbReference>
<dbReference type="InterPro" id="IPR035706">
    <property type="entry name" value="AAA_9"/>
</dbReference>
<evidence type="ECO:0000256" key="2">
    <source>
        <dbReference type="ARBA" id="ARBA00008887"/>
    </source>
</evidence>
<feature type="compositionally biased region" description="Polar residues" evidence="17">
    <location>
        <begin position="4527"/>
        <end position="4543"/>
    </location>
</feature>
<comment type="similarity">
    <text evidence="2">Belongs to the dynein heavy chain family.</text>
</comment>
<dbReference type="InterPro" id="IPR003593">
    <property type="entry name" value="AAA+_ATPase"/>
</dbReference>
<evidence type="ECO:0000256" key="13">
    <source>
        <dbReference type="ARBA" id="ARBA00023273"/>
    </source>
</evidence>
<feature type="compositionally biased region" description="Acidic residues" evidence="17">
    <location>
        <begin position="5079"/>
        <end position="5092"/>
    </location>
</feature>
<dbReference type="FunFam" id="1.20.920.20:FF:000006">
    <property type="entry name" value="Dynein, axonemal, heavy chain 6"/>
    <property type="match status" value="1"/>
</dbReference>
<comment type="caution">
    <text evidence="19">The sequence shown here is derived from an EMBL/GenBank/DDBJ whole genome shotgun (WGS) entry which is preliminary data.</text>
</comment>
<dbReference type="SUPFAM" id="SSF52540">
    <property type="entry name" value="P-loop containing nucleoside triphosphate hydrolases"/>
    <property type="match status" value="4"/>
</dbReference>
<evidence type="ECO:0000313" key="20">
    <source>
        <dbReference type="Proteomes" id="UP000290572"/>
    </source>
</evidence>
<dbReference type="InterPro" id="IPR056242">
    <property type="entry name" value="PIN_TASOR"/>
</dbReference>
<dbReference type="SMART" id="SM00382">
    <property type="entry name" value="AAA"/>
    <property type="match status" value="2"/>
</dbReference>
<feature type="compositionally biased region" description="Polar residues" evidence="17">
    <location>
        <begin position="5274"/>
        <end position="5283"/>
    </location>
</feature>
<dbReference type="Gene3D" id="1.10.8.710">
    <property type="match status" value="1"/>
</dbReference>
<feature type="region of interest" description="Disordered" evidence="17">
    <location>
        <begin position="5071"/>
        <end position="5151"/>
    </location>
</feature>
<protein>
    <submittedName>
        <fullName evidence="19">Dynein heavy chain axonemal</fullName>
    </submittedName>
</protein>
<dbReference type="GO" id="GO:0003341">
    <property type="term" value="P:cilium movement"/>
    <property type="evidence" value="ECO:0007669"/>
    <property type="project" value="UniProtKB-ARBA"/>
</dbReference>
<feature type="compositionally biased region" description="Pro residues" evidence="17">
    <location>
        <begin position="5109"/>
        <end position="5128"/>
    </location>
</feature>
<dbReference type="GO" id="GO:0051959">
    <property type="term" value="F:dynein light intermediate chain binding"/>
    <property type="evidence" value="ECO:0007669"/>
    <property type="project" value="InterPro"/>
</dbReference>
<dbReference type="InterPro" id="IPR004273">
    <property type="entry name" value="Dynein_heavy_D6_P-loop"/>
</dbReference>
<feature type="region of interest" description="Disordered" evidence="17">
    <location>
        <begin position="4318"/>
        <end position="4364"/>
    </location>
</feature>
<dbReference type="Pfam" id="PF18199">
    <property type="entry name" value="Dynein_C"/>
    <property type="match status" value="1"/>
</dbReference>
<evidence type="ECO:0000256" key="15">
    <source>
        <dbReference type="PROSITE-ProRule" id="PRU00023"/>
    </source>
</evidence>
<dbReference type="SUPFAM" id="SSF48403">
    <property type="entry name" value="Ankyrin repeat"/>
    <property type="match status" value="1"/>
</dbReference>
<evidence type="ECO:0000256" key="5">
    <source>
        <dbReference type="ARBA" id="ARBA00022701"/>
    </source>
</evidence>
<dbReference type="FunFam" id="1.10.8.710:FF:000004">
    <property type="entry name" value="Dynein axonemal heavy chain 6"/>
    <property type="match status" value="1"/>
</dbReference>
<dbReference type="InterPro" id="IPR035699">
    <property type="entry name" value="AAA_6"/>
</dbReference>
<feature type="domain" description="AAA+ ATPase" evidence="18">
    <location>
        <begin position="1439"/>
        <end position="1587"/>
    </location>
</feature>
<feature type="compositionally biased region" description="Pro residues" evidence="17">
    <location>
        <begin position="4687"/>
        <end position="4706"/>
    </location>
</feature>
<dbReference type="Pfam" id="PF12781">
    <property type="entry name" value="AAA_9"/>
    <property type="match status" value="1"/>
</dbReference>
<dbReference type="Pfam" id="PF12777">
    <property type="entry name" value="MT"/>
    <property type="match status" value="1"/>
</dbReference>
<dbReference type="Gene3D" id="3.10.490.20">
    <property type="match status" value="1"/>
</dbReference>
<accession>A0A498N3W8</accession>
<dbReference type="Gene3D" id="1.10.8.1220">
    <property type="match status" value="1"/>
</dbReference>
<gene>
    <name evidence="19" type="ORF">ROHU_022961</name>
</gene>
<dbReference type="PANTHER" id="PTHR22878:SF70">
    <property type="entry name" value="DYNEIN HEAVY CHAIN 2, AXONEMAL"/>
    <property type="match status" value="1"/>
</dbReference>
<dbReference type="InterPro" id="IPR022188">
    <property type="entry name" value="TASOR_DUF3715"/>
</dbReference>
<dbReference type="InterPro" id="IPR041466">
    <property type="entry name" value="Dynein_AAA5_ext"/>
</dbReference>
<dbReference type="FunFam" id="1.10.8.720:FF:000001">
    <property type="entry name" value="dynein heavy chain 7, axonemal"/>
    <property type="match status" value="1"/>
</dbReference>
<dbReference type="InterPro" id="IPR056243">
    <property type="entry name" value="TASOR_ab_dom"/>
</dbReference>
<feature type="compositionally biased region" description="Basic residues" evidence="17">
    <location>
        <begin position="5512"/>
        <end position="5521"/>
    </location>
</feature>
<dbReference type="CDD" id="cd22569">
    <property type="entry name" value="TASOR_PBD"/>
    <property type="match status" value="1"/>
</dbReference>
<dbReference type="Pfam" id="PF17852">
    <property type="entry name" value="Dynein_AAA_lid"/>
    <property type="match status" value="1"/>
</dbReference>
<feature type="region of interest" description="Disordered" evidence="17">
    <location>
        <begin position="4527"/>
        <end position="4552"/>
    </location>
</feature>
<evidence type="ECO:0000256" key="10">
    <source>
        <dbReference type="ARBA" id="ARBA00023069"/>
    </source>
</evidence>
<keyword evidence="13" id="KW-0966">Cell projection</keyword>
<dbReference type="Pfam" id="PF18198">
    <property type="entry name" value="AAA_lid_11"/>
    <property type="match status" value="1"/>
</dbReference>
<dbReference type="PROSITE" id="PS50297">
    <property type="entry name" value="ANK_REP_REGION"/>
    <property type="match status" value="5"/>
</dbReference>
<dbReference type="FunFam" id="1.20.920.30:FF:000002">
    <property type="entry name" value="Dynein axonemal heavy chain 3"/>
    <property type="match status" value="1"/>
</dbReference>
<dbReference type="Gene3D" id="1.20.1270.280">
    <property type="match status" value="1"/>
</dbReference>
<evidence type="ECO:0000256" key="6">
    <source>
        <dbReference type="ARBA" id="ARBA00022741"/>
    </source>
</evidence>
<feature type="compositionally biased region" description="Basic and acidic residues" evidence="17">
    <location>
        <begin position="4382"/>
        <end position="4391"/>
    </location>
</feature>
<dbReference type="Pfam" id="PF12509">
    <property type="entry name" value="DUF3715"/>
    <property type="match status" value="1"/>
</dbReference>
<evidence type="ECO:0000256" key="17">
    <source>
        <dbReference type="SAM" id="MobiDB-lite"/>
    </source>
</evidence>
<comment type="function">
    <text evidence="14">Force generating protein of respiratory cilia. Produces force towards the minus ends of microtubules. Dynein has ATPase activity; the force-producing power stroke is thought to occur on release of ADP. Involved in sperm motility; implicated in sperm flagellar assembly.</text>
</comment>
<dbReference type="Gene3D" id="1.25.40.20">
    <property type="entry name" value="Ankyrin repeat-containing domain"/>
    <property type="match status" value="2"/>
</dbReference>
<dbReference type="FunFam" id="3.40.50.300:FF:000063">
    <property type="entry name" value="dynein heavy chain 6, axonemal"/>
    <property type="match status" value="1"/>
</dbReference>
<feature type="repeat" description="ANK" evidence="15">
    <location>
        <begin position="3532"/>
        <end position="3564"/>
    </location>
</feature>
<feature type="region of interest" description="Disordered" evidence="17">
    <location>
        <begin position="5227"/>
        <end position="5300"/>
    </location>
</feature>
<keyword evidence="8" id="KW-0243">Dynein</keyword>
<dbReference type="GO" id="GO:0005524">
    <property type="term" value="F:ATP binding"/>
    <property type="evidence" value="ECO:0007669"/>
    <property type="project" value="UniProtKB-KW"/>
</dbReference>
<feature type="compositionally biased region" description="Polar residues" evidence="17">
    <location>
        <begin position="5431"/>
        <end position="5457"/>
    </location>
</feature>
<feature type="region of interest" description="Disordered" evidence="17">
    <location>
        <begin position="4687"/>
        <end position="4719"/>
    </location>
</feature>
<feature type="repeat" description="ANK" evidence="15">
    <location>
        <begin position="3565"/>
        <end position="3597"/>
    </location>
</feature>
<keyword evidence="20" id="KW-1185">Reference proteome</keyword>
<dbReference type="Gene3D" id="3.20.180.20">
    <property type="entry name" value="Dynein heavy chain, N-terminal domain 2"/>
    <property type="match status" value="1"/>
</dbReference>
<dbReference type="InterPro" id="IPR043157">
    <property type="entry name" value="Dynein_AAA1S"/>
</dbReference>
<dbReference type="Pfam" id="PF00023">
    <property type="entry name" value="Ank"/>
    <property type="match status" value="1"/>
</dbReference>
<keyword evidence="4" id="KW-0963">Cytoplasm</keyword>
<name>A0A498N3W8_LABRO</name>
<dbReference type="Pfam" id="PF03028">
    <property type="entry name" value="Dynein_heavy"/>
    <property type="match status" value="1"/>
</dbReference>
<dbReference type="Pfam" id="PF17857">
    <property type="entry name" value="AAA_lid_1"/>
    <property type="match status" value="1"/>
</dbReference>
<feature type="repeat" description="ANK" evidence="15">
    <location>
        <begin position="3466"/>
        <end position="3498"/>
    </location>
</feature>
<feature type="compositionally biased region" description="Polar residues" evidence="17">
    <location>
        <begin position="5142"/>
        <end position="5151"/>
    </location>
</feature>
<evidence type="ECO:0000256" key="8">
    <source>
        <dbReference type="ARBA" id="ARBA00023017"/>
    </source>
</evidence>
<dbReference type="InterPro" id="IPR041228">
    <property type="entry name" value="Dynein_C"/>
</dbReference>
<dbReference type="Pfam" id="PF12774">
    <property type="entry name" value="AAA_6"/>
    <property type="match status" value="1"/>
</dbReference>
<dbReference type="InterPro" id="IPR024743">
    <property type="entry name" value="Dynein_HC_stalk"/>
</dbReference>
<feature type="repeat" description="ANK" evidence="15">
    <location>
        <begin position="3600"/>
        <end position="3632"/>
    </location>
</feature>
<dbReference type="InterPro" id="IPR002110">
    <property type="entry name" value="Ankyrin_rpt"/>
</dbReference>
<sequence length="5550" mass="621760">MNYLFLKECVEQSPVAPFQQQWLDAMLARVPHRLRQGPGRQELLEDICKEVSETYHRVMTKHRVSTVLKDPQSTDTRSQEGNGSAEILDFSCPWHDSFVQSRKEIKKNLHILHPAMKSVLDICYSTFSQLLLIDLSDCRTTGPVDCESLKNKVAVECERVEDRLMKSWFPKVIHLLTSKDTVQKVKPRKLDSFYNCASTLLSNQLKALVERSVMAFVSLFDPLNISKLPLFKMDLIFDDEKMDFYPNFHDLEEAVLEIANLISHTMQRVQTVQSWLAEGNISVVDAKLPDHVQMWAQTTLRNAVRKNLDGPAKHFQSYVDSFDWLVNGTAQTKVEKLMEEEHSFDEYTKQVERFRVLSQEISGLPSLIHFDMVRLDCEELKQGLAKKVNTLSEIIVGKLVSSHNQCSLQICKEFEAIRDRALKVPETTEDMMEMLTYIDQVKTKGIEELNNRIMETQHRMNYLMDVHIFDAEHLELNATVLLWPQNIYPIFDQSDELMEEAKQKGQQELQGRREKLLLELEKVGRRMEEFAQCSELNMMQQENATILICTSVVEQVKEFKEYIPLVSILCNPGIRPRHWEQMSEIAGNDLTPDSGSTLRKILKQNLTPYLELFENISAGASKEFALERAMQNMVEVWDTVSFHYHPYRDTGVSILSSVDEIQTMLDDQIVKTQTMRGSPFIKPFETEIKAWEERLIRIQDTIDEWLKVQHQWLYLEPIFSSEDIMKQMPEEGRLFQIVNKHWKEVMIHCVKDSKVLAATSLPGLFEKLQESYILLENIMKGLNAYLEKKRLFFPRFFFLSNDEMLEILSETKDPMRVQPHLKKCFEGIAKLDFLPNLDIQAMYSSEGERVELIQKISTSEARGAVEKWLVQVEDIMLRSVRDVINRSRLAYPETKRSQWVRDWPGQVVLCTSQMYWTLEVHGAIRSGANGLKHYYEQLQNQLNDIVELIGAFYLNLGGAPEGPAGTGKTETTKDLAKALAVQCVVFNCSDGLDYLAMGKFFKGLASSGAWACFDEFNRIELEVLSVVAQQILCIQRAIEMRLEYFDFEGTELRLNPNCFVAITMNPGYAGRSELPDNLKVLFRTVAMMVPNYALIAEISLYSYGFLNAKPLSVKIVMTYRLCSEQLSSQFHYDYGMRAVKAVLVAAGNLKLKFPDENEDILLLRSIKDVNEPKFLSHDIPLFNGITSDLFPGISLPVADYKLFLECAEECCKNHNVQPVKVFLDKMIQTYEMMIVRHGFMLVGEPFAGKTKVLHVLADTLTLMNERGYNEEEKVVYQTVNPKSITMGQVFGQFDPVSHELCLMSGEIIQMSNQMSLIFEAMDLSQASAAFAFALVWSVGGCCDTDSRSRFDQFLREIISGKAENYPIPAAVSRWECPLEEKGLVYDYSYEFKGKGRWVHWNESIRNAPLGDKNTKVQDIIVPTIDTVRYTYLMDLCIQYGMPLLLVGPTGTGKSVYVKEKLMNNLDKDLFLPFFINFSARTSANQTQNIIMSRLDKRRKGVYGPPMGKKCVIFVDDMNMPAKEVFGAQPPIELLRQYFDHGNWYDLKDTSKITLTDLQLISAMGPPGGGRNAVTPRFLRHFNICSINSFSDESMVRIFSNVVTFYLRTNDFPPDCFTVGNQIVTATLEVYKKAIENLLPTPAKSHYTFNLRDFSRVVQGCLLLKKESLANKRTMIRLFVHELYRVFYDRLVDDQDRAWLFSLISNIVKEHFKENFDTVFEHLKEGKKPLCDENMRNLLFGDYMTPDVDESERLYAEVPSMERFGEVVEACLEDYVLEHLSRISRVLKQPGGNALLVGVGGSGRQSITRLATFMANMTLFQPEISKSYGMNEWRDDLKRLMKNAGVKGQKMVFLLTDAQIKDEAFLEDVDSILNTGEVPNIFAVDEKQEIMEAVRPIAQAGNKNVDFSPLALFAYFVTRCRENLHIVVAFSPIGDAFRNRLRQFPSLINCCTIDWFQPWPEEALERVANKFLETLELSDLEQQEIVPICKTFHTSAIDLSHRFLSELGRHNYVTPTSYLELIAAFRLLLTQKRDTVMSAKNRYTNGLDKLAFAESQVSEMKKELVDLQPKLEQAKIDNNKIMKVIEVESVEVEAKSKLVRVDEETATLKANEAQALKNECESDLAEAIPALEAALSALDTLKPADVSIVKTMKNPPSGVKLVMAAVCVMKDIKPEKINDPAGSVQKILDYWGPSKKLLGDLNFLRDLKEYDKDNIPPQVMHKIRSEYMTNPDFDPTKVAKASSAAEGLCRWITAMEVYDRVAKVVAPKKANLIVAQESLATTMALLNQKRAELKEVEDRLASLQKTLEEKTEEKAQLEFQVDLCARKLERAEKLIGGLGGEKSRWSKAASDLQCTYDNLTGDVLISAGVIAYLGAFTASFRHDCTKMWAKLCKSKKIPSSDDFSLSKTLGDPIKIRAWNIAGLPTDSFSIDNGVIVSNSRRWPLMIDPQGQANKWVKNSEREHNLNVIKLTDADYMRTLENCIQFGTPLLLENVGEELDPSLEPLLLKQVFKQGGVDCIRLGESVIEYSSDFRFYITTKLRNPHYLPELATKVCLLNFMITPEGLEDQLLGIVVAKERPELEEERNALILQSAANKKQLKEIEDQILETLQSSEGNILEDESAIQILDAAKIMSNEITKKQQIAEKTEIEIAESREGYRAIAKHSSILFFSIADLANIDPMYQYSLNWFVNLYVNSIHDSNKSKNLEKRLRYLIDHFTYNLYCNVCRSLFEKDKLLFSFLLCSNLLLAKKEIEYSEFMFLLTGGVGLQNNIANPDPNWLPDKSWDEICRASDLPALQGLKESFIKSPESFLPIYDSKEPYNTALPKPWCDKLNELQKMIIYRCLRPDKIEPAISKFVTDKLGKRFVEPPPFDLSKSYGDSNCTIPLVFVLSPGADPMASLLKFANDKNMGGSQFKSISLGQGQGPIAVKMIRSAMKEGTWVCLQNCHLAVSWMSTLEKICEDLSPDTCHPNFRLWLTSYPSPMFPVTILQNGVKMTNEPPTGLRLNLLQSYLSDPISDPEFFAACPNKELVWEKLLYGVCFFHALVQERKKFGPLGWNIPYGFNESDLRISIRQLQLFVNEYEEVPFEAITYLTGECNYGGRVTDDWDRRLLMTILADFYNTDIIDHPRYSFSPSGNYHAPPKSIYEDYVEFIRNLPSTQHPEVFGMHENVDISKDLQQTKLLFDSLILTQGGGSKGGGGSGGDTTLLDIANDILSKLPANFDIESALVKFPVCYEESMNTVLVQEMQRYNNLSSTIRVSLQNLIKAIKGLVVMDAELEAIAGSLLVGKVPEKWAKCSYPSLKPLGSYVNDFLARLKFLQEWYDTQKPHVFWLSGFFFTQAFITGALQNYARKYSIPIDLLGFNYEVLPFDTSDSSPEDGVYIHGLFLDGARSDPLDCIDHEEIFTAIQAGNEDALKVLVQRKEALSNADSRGWIPLHEAAVQHKKSILEITYAASPQGSGKCRTLRGETPLFLAVVHGLRENATFLLQNGCDPDCKNEDDDSALVAAIKNNQYDLALLLLRYNATVDQKGSLQRTALHEASVLGLDDFVYLLLQSGADPNVIDVCEHTPLGLAAQAGHFNVVEILLQKGASVWSKPHALGSASVLFDAAASGNPDIISLLLEYGADPNVPTHTGHLPIHRAAYRGHLLALEQLIPVTKKEVIKESGMSPLHSAAAGGHTQCLDLLLSSGFDPNFMLHPRVRRNYDDERRSALFFTVSNNDVQSARVLLEAGAMANQDPVNCLQVAMRLGNYELINTLLRYGANVNYYSRVNTTHFPSALQYALKDEVMLRMLLNNGYDVQRCFDCPYGQASHVPVDYEGWTAAVIKDVVFCEVITVYWLKHISGQVVRIMLDYVDHVTLCSKLKSVLVEQKQWPEICKIQGLLQHLSPDSREFEEVVKLLSTFYLDATSRGTFTYTKASLIHNELLEKEFIEKKRELKQNGRTEAELGESYAFLLPERNKVHWICEKGLSVGHSRVNNLGSPVKGVYLSKYSDLLQMNPFEVGAAGDIIIFKIMKGKVKTIFDNMPKNNLEPTLKYDSHVFKNASKVTSLLSYRAFEHTQQYFYEFAFEELRSRPRHVLPYAVVSFQYKGKESATGAHSPDKLDFSMAMHLDQVKRKIPPILLSWDAYSGSREAFKCGMYCSLYEVMGRSKQENSLSGLLQRLERERMVLVKPLIDKGFLFLLSSSQLHTTAVSKNSGADEDPLVPLEPKDPIGHQIDDFVPALHHSFYKLRANPPKELAAGLKRQVLDYLNQKEQGVIRPFHIVEYRHNLDDRTNQHPAPRPKNMDVALNSYIYGQAQFQLPVEVLQQGLIDSRLGAASPPAGAEEYSPVSDWGGSDRQAPGSSTIGVSQSNGSAQRSQGEYDKEKMEKLLKLIQLHKRTLGKDEGSGPEREEDWDAAGLKRRLEREGPGGVSKYLRTGLLNGEPGRVVMDSMGLCDTDLRERVTQSATLRDTHALLKLFLSTLNRMAQNSNTASSQPVMLPKSAERLDPSDSAAHCDLDLRGRRADEEQVNQDFLEDQMACSRSSMDVYSPSSTLEQQPSRQAEAPHQSHHLWRTTTRALESVGEPCMSEGEKQVPSTRKAVDTILDSEFQNLCTGIQSLMEAQHIIYNPQPPLPRCEDQTNWSSPAFSPFVSKYVSPLPVQSYVNTLCEKMNHLTRAPRASVQPVAVVSPPAVAPVPAPLPPAPPPPAMPAPAQPTLPSPPAHPHTKTSSPVPKSQALLSKPQATLKPPPSSKHRLGTVKEVHLFLGEKSADPKCTDVAENSMCSPSAGSASQPLLASVPEVPSEPTHAGTSSTVGGSVIGQLKPDVLCTLVEIMQKNAVKFYIQRGDEESELCTEIKKYLRSLGNIDCNPQNYLESKSQQKFMIIIQNEDIAAHVHKIPALVSLKKLPTVYFAGVDSLDDVKNRTYNELFVSGGLVVSDELILNPDNITLEKLQAFLKFLEEQGSPWKWKVHCKTQKKLKELSRLNTEALDLLNLLTSYQKKHLVEFLPYHECDTPSRQAPDLDCLVKLQAQHTQLRHLIFLTEKHDDTFSQFSGSGVIIAGMNDIMNNFQSLISVPEEVAVAALPEPVEPDAVRDEEDMSIDSEDDMPVITETSIQTENDLKEPPAPQPPPPQTEGFRPPLPDQPSLDPVSDPLVQPNPSAYPTQGSYATDYAALKSAIAQYKAASQESASRPEVEDTLASFGVNPHQSYLCPGSAQWSPYSGSPAYHMSSAYSSPVSVASRGSEYSQTPAPPGTQPPANTSAIPVAQPLTVPLALPQPPVGSVEVPSTPESATSLQPPDSVGVPGVPPASTANQLGLAGSQSAKIGLESASASSASSSSSLHTTFPSYPDATLFPALTPIPPVPPLFGWGPAPGAQQGYAAGQSGAGFGALPSTQTEAARPADGSWVAAAEGETARGQEEVAGTPTSATSKVQQEAGGQKGGTLGNSTTCGQGSRTPVNSSSESQGGSQAPPTRGGTMSRGLLPIPGAPMGAMCRGGHNSMYNPRGGHPDMMRGGFRGRGVPPHPMRSRPGRGHMRGGPSCNWGYPPGRGGGGRSDYYSDYTYN</sequence>
<dbReference type="InterPro" id="IPR041589">
    <property type="entry name" value="DNAH3_AAA_lid_1"/>
</dbReference>
<dbReference type="InterPro" id="IPR042228">
    <property type="entry name" value="Dynein_linker_3"/>
</dbReference>
<feature type="repeat" description="ANK" evidence="15">
    <location>
        <begin position="3737"/>
        <end position="3769"/>
    </location>
</feature>
<evidence type="ECO:0000256" key="12">
    <source>
        <dbReference type="ARBA" id="ARBA00023212"/>
    </source>
</evidence>
<dbReference type="FunFam" id="3.40.50.300:FF:005585">
    <property type="entry name" value="Predicted protein"/>
    <property type="match status" value="1"/>
</dbReference>
<dbReference type="InterPro" id="IPR041658">
    <property type="entry name" value="AAA_lid_11"/>
</dbReference>
<dbReference type="Pfam" id="PF12780">
    <property type="entry name" value="AAA_8"/>
    <property type="match status" value="1"/>
</dbReference>
<dbReference type="Gene3D" id="1.20.58.1120">
    <property type="match status" value="1"/>
</dbReference>
<dbReference type="Gene3D" id="1.10.472.130">
    <property type="match status" value="1"/>
</dbReference>
<evidence type="ECO:0000256" key="11">
    <source>
        <dbReference type="ARBA" id="ARBA00023175"/>
    </source>
</evidence>
<dbReference type="GO" id="GO:0005874">
    <property type="term" value="C:microtubule"/>
    <property type="evidence" value="ECO:0007669"/>
    <property type="project" value="UniProtKB-KW"/>
</dbReference>
<dbReference type="FunFam" id="3.40.50.300:FF:000223">
    <property type="entry name" value="Dynein heavy chain 3, axonemal"/>
    <property type="match status" value="1"/>
</dbReference>
<dbReference type="PANTHER" id="PTHR22878">
    <property type="entry name" value="DYNEIN HEAVY CHAIN 6, AXONEMAL-LIKE-RELATED"/>
    <property type="match status" value="1"/>
</dbReference>
<feature type="region of interest" description="Disordered" evidence="17">
    <location>
        <begin position="4381"/>
        <end position="4403"/>
    </location>
</feature>
<dbReference type="InterPro" id="IPR027417">
    <property type="entry name" value="P-loop_NTPase"/>
</dbReference>
<keyword evidence="7" id="KW-0067">ATP-binding</keyword>
<keyword evidence="5" id="KW-0493">Microtubule</keyword>
<dbReference type="FunFam" id="1.10.287.2620:FF:000002">
    <property type="entry name" value="Dynein heavy chain 2, axonemal"/>
    <property type="match status" value="1"/>
</dbReference>
<dbReference type="FunFam" id="3.20.180.20:FF:000003">
    <property type="entry name" value="Dynein heavy chain 12, axonemal"/>
    <property type="match status" value="1"/>
</dbReference>
<dbReference type="Pfam" id="PF08393">
    <property type="entry name" value="DHC_N2"/>
    <property type="match status" value="1"/>
</dbReference>
<evidence type="ECO:0000256" key="7">
    <source>
        <dbReference type="ARBA" id="ARBA00022840"/>
    </source>
</evidence>
<comment type="subcellular location">
    <subcellularLocation>
        <location evidence="1">Cytoplasm</location>
        <location evidence="1">Cytoskeleton</location>
        <location evidence="1">Cilium axoneme</location>
    </subcellularLocation>
</comment>
<dbReference type="FunFam" id="1.10.472.130:FF:000040">
    <property type="entry name" value="Dynein, axonemal, heavy chain 12"/>
    <property type="match status" value="1"/>
</dbReference>
<keyword evidence="10" id="KW-0969">Cilium</keyword>
<keyword evidence="12" id="KW-0206">Cytoskeleton</keyword>
<dbReference type="Gene3D" id="1.20.920.30">
    <property type="match status" value="1"/>
</dbReference>
<dbReference type="InterPro" id="IPR036770">
    <property type="entry name" value="Ankyrin_rpt-contain_sf"/>
</dbReference>
<dbReference type="FunFam" id="3.40.50.300:FF:000362">
    <property type="entry name" value="Dynein, axonemal, heavy chain 6"/>
    <property type="match status" value="1"/>
</dbReference>
<keyword evidence="6" id="KW-0547">Nucleotide-binding</keyword>
<dbReference type="FunFam" id="1.10.8.1220:FF:000001">
    <property type="entry name" value="Dynein axonemal heavy chain 5"/>
    <property type="match status" value="1"/>
</dbReference>
<evidence type="ECO:0000256" key="3">
    <source>
        <dbReference type="ARBA" id="ARBA00011655"/>
    </source>
</evidence>
<dbReference type="FunFam" id="1.20.140.100:FF:000004">
    <property type="entry name" value="Dynein axonemal heavy chain 6"/>
    <property type="match status" value="1"/>
</dbReference>
<dbReference type="EMBL" id="QBIY01012561">
    <property type="protein sequence ID" value="RXN23555.1"/>
    <property type="molecule type" value="Genomic_DNA"/>
</dbReference>
<dbReference type="Gene3D" id="1.10.8.720">
    <property type="entry name" value="Region D6 of dynein motor"/>
    <property type="match status" value="1"/>
</dbReference>
<organism evidence="19 20">
    <name type="scientific">Labeo rohita</name>
    <name type="common">Indian major carp</name>
    <name type="synonym">Cyprinus rohita</name>
    <dbReference type="NCBI Taxonomy" id="84645"/>
    <lineage>
        <taxon>Eukaryota</taxon>
        <taxon>Metazoa</taxon>
        <taxon>Chordata</taxon>
        <taxon>Craniata</taxon>
        <taxon>Vertebrata</taxon>
        <taxon>Euteleostomi</taxon>
        <taxon>Actinopterygii</taxon>
        <taxon>Neopterygii</taxon>
        <taxon>Teleostei</taxon>
        <taxon>Ostariophysi</taxon>
        <taxon>Cypriniformes</taxon>
        <taxon>Cyprinidae</taxon>
        <taxon>Labeoninae</taxon>
        <taxon>Labeonini</taxon>
        <taxon>Labeo</taxon>
    </lineage>
</organism>
<dbReference type="STRING" id="84645.A0A498N3W8"/>
<keyword evidence="15" id="KW-0040">ANK repeat</keyword>
<proteinExistence type="inferred from homology"/>
<dbReference type="Gene3D" id="1.10.287.2620">
    <property type="match status" value="1"/>
</dbReference>
<feature type="compositionally biased region" description="Low complexity" evidence="17">
    <location>
        <begin position="5541"/>
        <end position="5550"/>
    </location>
</feature>
<feature type="repeat" description="ANK" evidence="15">
    <location>
        <begin position="3665"/>
        <end position="3697"/>
    </location>
</feature>
<dbReference type="InterPro" id="IPR013602">
    <property type="entry name" value="Dynein_heavy_linker"/>
</dbReference>
<dbReference type="Gene3D" id="3.40.50.300">
    <property type="entry name" value="P-loop containing nucleotide triphosphate hydrolases"/>
    <property type="match status" value="5"/>
</dbReference>
<dbReference type="Gene3D" id="6.10.140.1060">
    <property type="match status" value="1"/>
</dbReference>
<dbReference type="Pfam" id="PF12775">
    <property type="entry name" value="AAA_7"/>
    <property type="match status" value="1"/>
</dbReference>
<evidence type="ECO:0000256" key="9">
    <source>
        <dbReference type="ARBA" id="ARBA00023054"/>
    </source>
</evidence>
<keyword evidence="11" id="KW-0505">Motor protein</keyword>
<evidence type="ECO:0000259" key="18">
    <source>
        <dbReference type="SMART" id="SM00382"/>
    </source>
</evidence>
<dbReference type="FunFam" id="1.20.1270.280:FF:000001">
    <property type="entry name" value="dynein heavy chain 7, axonemal"/>
    <property type="match status" value="1"/>
</dbReference>
<dbReference type="InterPro" id="IPR043160">
    <property type="entry name" value="Dynein_C_barrel"/>
</dbReference>
<dbReference type="Pfam" id="PF23314">
    <property type="entry name" value="TASOR_alpha-beta"/>
    <property type="match status" value="1"/>
</dbReference>
<feature type="compositionally biased region" description="Polar residues" evidence="17">
    <location>
        <begin position="5410"/>
        <end position="5419"/>
    </location>
</feature>
<evidence type="ECO:0000256" key="4">
    <source>
        <dbReference type="ARBA" id="ARBA00022490"/>
    </source>
</evidence>
<dbReference type="InterPro" id="IPR042219">
    <property type="entry name" value="AAA_lid_11_sf"/>
</dbReference>
<evidence type="ECO:0000256" key="16">
    <source>
        <dbReference type="SAM" id="Coils"/>
    </source>
</evidence>
<dbReference type="FunFam" id="3.40.50.300:FF:002141">
    <property type="entry name" value="Dynein heavy chain"/>
    <property type="match status" value="1"/>
</dbReference>
<dbReference type="Gene3D" id="1.20.140.100">
    <property type="entry name" value="Dynein heavy chain, N-terminal domain 2"/>
    <property type="match status" value="1"/>
</dbReference>
<dbReference type="Pfam" id="PF12796">
    <property type="entry name" value="Ank_2"/>
    <property type="match status" value="2"/>
</dbReference>
<reference evidence="19 20" key="1">
    <citation type="submission" date="2018-03" db="EMBL/GenBank/DDBJ databases">
        <title>Draft genome sequence of Rohu Carp (Labeo rohita).</title>
        <authorList>
            <person name="Das P."/>
            <person name="Kushwaha B."/>
            <person name="Joshi C.G."/>
            <person name="Kumar D."/>
            <person name="Nagpure N.S."/>
            <person name="Sahoo L."/>
            <person name="Das S.P."/>
            <person name="Bit A."/>
            <person name="Patnaik S."/>
            <person name="Meher P.K."/>
            <person name="Jayasankar P."/>
            <person name="Koringa P.G."/>
            <person name="Patel N.V."/>
            <person name="Hinsu A.T."/>
            <person name="Kumar R."/>
            <person name="Pandey M."/>
            <person name="Agarwal S."/>
            <person name="Srivastava S."/>
            <person name="Singh M."/>
            <person name="Iquebal M.A."/>
            <person name="Jaiswal S."/>
            <person name="Angadi U.B."/>
            <person name="Kumar N."/>
            <person name="Raza M."/>
            <person name="Shah T.M."/>
            <person name="Rai A."/>
            <person name="Jena J.K."/>
        </authorList>
    </citation>
    <scope>NUCLEOTIDE SEQUENCE [LARGE SCALE GENOMIC DNA]</scope>
    <source>
        <strain evidence="19">DASCIFA01</strain>
        <tissue evidence="19">Testis</tissue>
    </source>
</reference>
<dbReference type="GO" id="GO:0045505">
    <property type="term" value="F:dynein intermediate chain binding"/>
    <property type="evidence" value="ECO:0007669"/>
    <property type="project" value="InterPro"/>
</dbReference>
<feature type="coiled-coil region" evidence="16">
    <location>
        <begin position="2278"/>
        <end position="2333"/>
    </location>
</feature>
<evidence type="ECO:0000256" key="14">
    <source>
        <dbReference type="ARBA" id="ARBA00057074"/>
    </source>
</evidence>
<dbReference type="SMART" id="SM00248">
    <property type="entry name" value="ANK"/>
    <property type="match status" value="11"/>
</dbReference>
<comment type="subunit">
    <text evidence="3">Consists of at least two heavy chains and a number of intermediate and light chains.</text>
</comment>
<keyword evidence="9 16" id="KW-0175">Coiled coil</keyword>
<feature type="domain" description="AAA+ ATPase" evidence="18">
    <location>
        <begin position="954"/>
        <end position="1093"/>
    </location>
</feature>